<reference evidence="6 7" key="1">
    <citation type="submission" date="2018-03" db="EMBL/GenBank/DDBJ databases">
        <title>Draft Genome Sequences of the Obligatory Marine Myxobacteria Enhygromyxa salina SWB007.</title>
        <authorList>
            <person name="Poehlein A."/>
            <person name="Moghaddam J.A."/>
            <person name="Harms H."/>
            <person name="Alanjari M."/>
            <person name="Koenig G.M."/>
            <person name="Daniel R."/>
            <person name="Schaeberle T.F."/>
        </authorList>
    </citation>
    <scope>NUCLEOTIDE SEQUENCE [LARGE SCALE GENOMIC DNA]</scope>
    <source>
        <strain evidence="6 7">SWB007</strain>
    </source>
</reference>
<comment type="caution">
    <text evidence="6">The sequence shown here is derived from an EMBL/GenBank/DDBJ whole genome shotgun (WGS) entry which is preliminary data.</text>
</comment>
<gene>
    <name evidence="6" type="primary">gchK_3</name>
    <name evidence="6" type="ORF">ENSA7_60390</name>
</gene>
<dbReference type="PANTHER" id="PTHR42878">
    <property type="entry name" value="TWO-COMPONENT HISTIDINE KINASE"/>
    <property type="match status" value="1"/>
</dbReference>
<dbReference type="InterPro" id="IPR003594">
    <property type="entry name" value="HATPase_dom"/>
</dbReference>
<organism evidence="6 7">
    <name type="scientific">Enhygromyxa salina</name>
    <dbReference type="NCBI Taxonomy" id="215803"/>
    <lineage>
        <taxon>Bacteria</taxon>
        <taxon>Pseudomonadati</taxon>
        <taxon>Myxococcota</taxon>
        <taxon>Polyangia</taxon>
        <taxon>Nannocystales</taxon>
        <taxon>Nannocystaceae</taxon>
        <taxon>Enhygromyxa</taxon>
    </lineage>
</organism>
<dbReference type="SMART" id="SM00387">
    <property type="entry name" value="HATPase_c"/>
    <property type="match status" value="1"/>
</dbReference>
<accession>A0A2S9Y629</accession>
<dbReference type="PRINTS" id="PR00344">
    <property type="entry name" value="BCTRLSENSOR"/>
</dbReference>
<dbReference type="Pfam" id="PF02518">
    <property type="entry name" value="HATPase_c"/>
    <property type="match status" value="1"/>
</dbReference>
<evidence type="ECO:0000259" key="5">
    <source>
        <dbReference type="PROSITE" id="PS50109"/>
    </source>
</evidence>
<dbReference type="Proteomes" id="UP000238823">
    <property type="component" value="Unassembled WGS sequence"/>
</dbReference>
<dbReference type="InterPro" id="IPR036890">
    <property type="entry name" value="HATPase_C_sf"/>
</dbReference>
<dbReference type="PANTHER" id="PTHR42878:SF14">
    <property type="entry name" value="OSMOLARITY TWO-COMPONENT SYSTEM PROTEIN SSK1"/>
    <property type="match status" value="1"/>
</dbReference>
<evidence type="ECO:0000256" key="4">
    <source>
        <dbReference type="ARBA" id="ARBA00022777"/>
    </source>
</evidence>
<evidence type="ECO:0000256" key="2">
    <source>
        <dbReference type="ARBA" id="ARBA00012438"/>
    </source>
</evidence>
<evidence type="ECO:0000313" key="6">
    <source>
        <dbReference type="EMBL" id="PRQ00545.1"/>
    </source>
</evidence>
<evidence type="ECO:0000313" key="7">
    <source>
        <dbReference type="Proteomes" id="UP000238823"/>
    </source>
</evidence>
<dbReference type="GO" id="GO:0000156">
    <property type="term" value="F:phosphorelay response regulator activity"/>
    <property type="evidence" value="ECO:0007669"/>
    <property type="project" value="TreeGrafter"/>
</dbReference>
<protein>
    <recommendedName>
        <fullName evidence="2">histidine kinase</fullName>
        <ecNumber evidence="2">2.7.13.3</ecNumber>
    </recommendedName>
</protein>
<sequence length="428" mass="47116">MTDDATQTVDIAALYAPFVGPDALAVLASACAEVDDFRALAERSSSARFMIRAIESVAPSSAKLDEWVVKVTARYLDSLVDQDAPGLLETIAHQDFLLGECFGWHTEFIAGACPLRDGTDAAEWLHDTGTNSLSFSNTLVRDYFVARCIADGNSNFLLRFEFPQRWVLMFLALLAPGLLTNIAASRTERLRAEIESEVEQKVQAALSHQLKRTAGSVRSHLKSMRRKLAPEAFEHISVEFDRIAQEIDFQIALSEKSSMWSAQPELHIEDVVLLPEIESVVAPLTERFLSVDATINVPPALVSRCDRHMFREALYCLAENAFQAASAEPDEDSGPRVEVRAHRAEELLTIRIEILDSGSGVHADDRGRIFQPRVTTKKGGDGHPLGTGMGLPIARKYADLMGGRIGMDTRTAQTCFFLELPASPESLS</sequence>
<comment type="catalytic activity">
    <reaction evidence="1">
        <text>ATP + protein L-histidine = ADP + protein N-phospho-L-histidine.</text>
        <dbReference type="EC" id="2.7.13.3"/>
    </reaction>
</comment>
<dbReference type="EC" id="2.7.13.3" evidence="2"/>
<dbReference type="EMBL" id="PVNL01000118">
    <property type="protein sequence ID" value="PRQ00545.1"/>
    <property type="molecule type" value="Genomic_DNA"/>
</dbReference>
<dbReference type="RefSeq" id="WP_106092894.1">
    <property type="nucleotide sequence ID" value="NZ_PVNL01000118.1"/>
</dbReference>
<evidence type="ECO:0000256" key="3">
    <source>
        <dbReference type="ARBA" id="ARBA00022679"/>
    </source>
</evidence>
<dbReference type="GO" id="GO:0007234">
    <property type="term" value="P:osmosensory signaling via phosphorelay pathway"/>
    <property type="evidence" value="ECO:0007669"/>
    <property type="project" value="TreeGrafter"/>
</dbReference>
<evidence type="ECO:0000256" key="1">
    <source>
        <dbReference type="ARBA" id="ARBA00000085"/>
    </source>
</evidence>
<dbReference type="GO" id="GO:0004673">
    <property type="term" value="F:protein histidine kinase activity"/>
    <property type="evidence" value="ECO:0007669"/>
    <property type="project" value="UniProtKB-EC"/>
</dbReference>
<dbReference type="SUPFAM" id="SSF55874">
    <property type="entry name" value="ATPase domain of HSP90 chaperone/DNA topoisomerase II/histidine kinase"/>
    <property type="match status" value="1"/>
</dbReference>
<dbReference type="Gene3D" id="3.30.565.10">
    <property type="entry name" value="Histidine kinase-like ATPase, C-terminal domain"/>
    <property type="match status" value="1"/>
</dbReference>
<dbReference type="OrthoDB" id="5494472at2"/>
<keyword evidence="4 6" id="KW-0418">Kinase</keyword>
<dbReference type="InterPro" id="IPR050351">
    <property type="entry name" value="BphY/WalK/GraS-like"/>
</dbReference>
<dbReference type="GO" id="GO:0030295">
    <property type="term" value="F:protein kinase activator activity"/>
    <property type="evidence" value="ECO:0007669"/>
    <property type="project" value="TreeGrafter"/>
</dbReference>
<keyword evidence="3 6" id="KW-0808">Transferase</keyword>
<proteinExistence type="predicted"/>
<dbReference type="InterPro" id="IPR004358">
    <property type="entry name" value="Sig_transdc_His_kin-like_C"/>
</dbReference>
<dbReference type="InterPro" id="IPR005467">
    <property type="entry name" value="His_kinase_dom"/>
</dbReference>
<feature type="domain" description="Histidine kinase" evidence="5">
    <location>
        <begin position="205"/>
        <end position="424"/>
    </location>
</feature>
<name>A0A2S9Y629_9BACT</name>
<dbReference type="PROSITE" id="PS50109">
    <property type="entry name" value="HIS_KIN"/>
    <property type="match status" value="1"/>
</dbReference>
<dbReference type="AlphaFoldDB" id="A0A2S9Y629"/>